<evidence type="ECO:0000256" key="2">
    <source>
        <dbReference type="SAM" id="MobiDB-lite"/>
    </source>
</evidence>
<proteinExistence type="predicted"/>
<name>A0A9P4HSX3_9PEZI</name>
<gene>
    <name evidence="3" type="ORF">K490DRAFT_67041</name>
</gene>
<feature type="region of interest" description="Disordered" evidence="2">
    <location>
        <begin position="628"/>
        <end position="682"/>
    </location>
</feature>
<feature type="repeat" description="PPR" evidence="1">
    <location>
        <begin position="532"/>
        <end position="566"/>
    </location>
</feature>
<dbReference type="PANTHER" id="PTHR46862">
    <property type="entry name" value="OS07G0661900 PROTEIN"/>
    <property type="match status" value="1"/>
</dbReference>
<keyword evidence="4" id="KW-1185">Reference proteome</keyword>
<evidence type="ECO:0000313" key="4">
    <source>
        <dbReference type="Proteomes" id="UP000799776"/>
    </source>
</evidence>
<dbReference type="EMBL" id="ML978726">
    <property type="protein sequence ID" value="KAF2086118.1"/>
    <property type="molecule type" value="Genomic_DNA"/>
</dbReference>
<evidence type="ECO:0008006" key="5">
    <source>
        <dbReference type="Google" id="ProtNLM"/>
    </source>
</evidence>
<reference evidence="3" key="1">
    <citation type="journal article" date="2020" name="Stud. Mycol.">
        <title>101 Dothideomycetes genomes: a test case for predicting lifestyles and emergence of pathogens.</title>
        <authorList>
            <person name="Haridas S."/>
            <person name="Albert R."/>
            <person name="Binder M."/>
            <person name="Bloem J."/>
            <person name="Labutti K."/>
            <person name="Salamov A."/>
            <person name="Andreopoulos B."/>
            <person name="Baker S."/>
            <person name="Barry K."/>
            <person name="Bills G."/>
            <person name="Bluhm B."/>
            <person name="Cannon C."/>
            <person name="Castanera R."/>
            <person name="Culley D."/>
            <person name="Daum C."/>
            <person name="Ezra D."/>
            <person name="Gonzalez J."/>
            <person name="Henrissat B."/>
            <person name="Kuo A."/>
            <person name="Liang C."/>
            <person name="Lipzen A."/>
            <person name="Lutzoni F."/>
            <person name="Magnuson J."/>
            <person name="Mondo S."/>
            <person name="Nolan M."/>
            <person name="Ohm R."/>
            <person name="Pangilinan J."/>
            <person name="Park H.-J."/>
            <person name="Ramirez L."/>
            <person name="Alfaro M."/>
            <person name="Sun H."/>
            <person name="Tritt A."/>
            <person name="Yoshinaga Y."/>
            <person name="Zwiers L.-H."/>
            <person name="Turgeon B."/>
            <person name="Goodwin S."/>
            <person name="Spatafora J."/>
            <person name="Crous P."/>
            <person name="Grigoriev I."/>
        </authorList>
    </citation>
    <scope>NUCLEOTIDE SEQUENCE</scope>
    <source>
        <strain evidence="3">CBS 121410</strain>
    </source>
</reference>
<dbReference type="OrthoDB" id="185373at2759"/>
<dbReference type="Pfam" id="PF01535">
    <property type="entry name" value="PPR"/>
    <property type="match status" value="2"/>
</dbReference>
<sequence length="682" mass="77827">MVASRGNEGLEAVDFPEIRAAHRTKDLMEIHGYDKKQILQALRMPTLRPPVKLSSDLETSWEHDFARIHALYDVRLPPEVRTAYVGWEPIHWGPTARIIVDSIDNIVGSIEDMIEGDEDLSEEAIKHIGRIWNKHTAEFLYERKRRTWQNVLLLLLHQKPRYTLDFLIATSGMFNDNVMAVADAMLHLSRIPDGPNFEDPERFHQVFHDLIQRTPQLVRTLSQGLIVNMLQMASLEQIQALWGVKTYFSKWTLCYFAHRFGGYGDTGQALVALNKSLQYRISPNSKLFLSLCSHVLRKSTVNRDAYQQSSQTLSAMLEMGVKLDRILYNIIMHNAVDAGDFPTALQIYELILEKGLQPDEYTFTILTKGLKGGGDNDTLRRIISAASEAFPHLKERNFLATEILHCVYLRFLPRNPEEAFDGLVKTYSRFFDVTPLQNLGIIPGPPSVHDYEVSEAALGIMIIAYVRLIAVNDEDLTHQLYERYMQMPRIHRTHAYNAFLLAYTAHKETLHLVPTVLQDMAASSETHDTLPNQHTWSILVAGFMRHGQPQAAGQFWKKMKEVGGKANAVTWDTLIQGYVAKQDADSVLDALREMISEGVDMEEHTMRAVGRLKEYDWLMKELGIEKRDESSKQLNAPTEDDEEDGFTKAGLDLDLEHSTIEKPTEGKEENALLRPRYVMSRA</sequence>
<dbReference type="InterPro" id="IPR011990">
    <property type="entry name" value="TPR-like_helical_dom_sf"/>
</dbReference>
<dbReference type="PANTHER" id="PTHR46862:SF5">
    <property type="entry name" value="OS02G0170000 PROTEIN"/>
    <property type="match status" value="1"/>
</dbReference>
<comment type="caution">
    <text evidence="3">The sequence shown here is derived from an EMBL/GenBank/DDBJ whole genome shotgun (WGS) entry which is preliminary data.</text>
</comment>
<feature type="compositionally biased region" description="Basic and acidic residues" evidence="2">
    <location>
        <begin position="654"/>
        <end position="671"/>
    </location>
</feature>
<evidence type="ECO:0000313" key="3">
    <source>
        <dbReference type="EMBL" id="KAF2086118.1"/>
    </source>
</evidence>
<dbReference type="InterPro" id="IPR002885">
    <property type="entry name" value="PPR_rpt"/>
</dbReference>
<dbReference type="Proteomes" id="UP000799776">
    <property type="component" value="Unassembled WGS sequence"/>
</dbReference>
<dbReference type="AlphaFoldDB" id="A0A9P4HSX3"/>
<feature type="repeat" description="PPR" evidence="1">
    <location>
        <begin position="567"/>
        <end position="601"/>
    </location>
</feature>
<protein>
    <recommendedName>
        <fullName evidence="5">Pentatricopeptide repeat protein</fullName>
    </recommendedName>
</protein>
<accession>A0A9P4HSX3</accession>
<evidence type="ECO:0000256" key="1">
    <source>
        <dbReference type="PROSITE-ProRule" id="PRU00708"/>
    </source>
</evidence>
<dbReference type="Pfam" id="PF13041">
    <property type="entry name" value="PPR_2"/>
    <property type="match status" value="1"/>
</dbReference>
<dbReference type="PROSITE" id="PS51375">
    <property type="entry name" value="PPR"/>
    <property type="match status" value="3"/>
</dbReference>
<organism evidence="3 4">
    <name type="scientific">Saccharata proteae CBS 121410</name>
    <dbReference type="NCBI Taxonomy" id="1314787"/>
    <lineage>
        <taxon>Eukaryota</taxon>
        <taxon>Fungi</taxon>
        <taxon>Dikarya</taxon>
        <taxon>Ascomycota</taxon>
        <taxon>Pezizomycotina</taxon>
        <taxon>Dothideomycetes</taxon>
        <taxon>Dothideomycetes incertae sedis</taxon>
        <taxon>Botryosphaeriales</taxon>
        <taxon>Saccharataceae</taxon>
        <taxon>Saccharata</taxon>
    </lineage>
</organism>
<feature type="repeat" description="PPR" evidence="1">
    <location>
        <begin position="324"/>
        <end position="358"/>
    </location>
</feature>
<dbReference type="Gene3D" id="1.25.40.10">
    <property type="entry name" value="Tetratricopeptide repeat domain"/>
    <property type="match status" value="2"/>
</dbReference>
<dbReference type="NCBIfam" id="TIGR00756">
    <property type="entry name" value="PPR"/>
    <property type="match status" value="3"/>
</dbReference>